<dbReference type="InterPro" id="IPR012677">
    <property type="entry name" value="Nucleotide-bd_a/b_plait_sf"/>
</dbReference>
<dbReference type="Proteomes" id="UP000054826">
    <property type="component" value="Unassembled WGS sequence"/>
</dbReference>
<evidence type="ECO:0000256" key="1">
    <source>
        <dbReference type="ARBA" id="ARBA00022884"/>
    </source>
</evidence>
<sequence length="462" mass="52951">MRVPVMVRNLPNRSSDSSIKSGLYHKFKKLGKVMDVKVIGFRSNRYAILHFENKETAQAAVQKARNDLFFGKPIMLALAKQSMDIEDNDNCPLVGDVDCHHKSACRTVYIGKLGKHLTDRRLLKYFSQFGEDVQIKHQDFRPLGLPFCFIQFADITSAEKAIAALKANPTIGRNRVKFGFAKTLQNNLIWINELPADTSKDFLFRKMSIYGQVTGLVVDADMRQAVVVYKYIIDARNAFRRLKSGKAFNCHVQVDYCNFKLYWRLIDRMEERLSSGSSRSHSRSVQSRSSTTRKRRASKEKESHKRVRRAFILARHPSSDHSQRKETTANSKEMDYTEDHQETLYENALKKPNMDDHQLDADKKQIESNEGNEETKQDAQAVETVANNNANDVVETEAELTGTLSGQYSKRDEEMEADSEVAGWVRKIGANIVIVPMCKEWPDRNGQHHRSNEANRLCYMDT</sequence>
<evidence type="ECO:0000256" key="2">
    <source>
        <dbReference type="PROSITE-ProRule" id="PRU00176"/>
    </source>
</evidence>
<evidence type="ECO:0000256" key="3">
    <source>
        <dbReference type="SAM" id="MobiDB-lite"/>
    </source>
</evidence>
<dbReference type="PANTHER" id="PTHR23189">
    <property type="entry name" value="RNA RECOGNITION MOTIF-CONTAINING"/>
    <property type="match status" value="1"/>
</dbReference>
<dbReference type="PROSITE" id="PS50102">
    <property type="entry name" value="RRM"/>
    <property type="match status" value="2"/>
</dbReference>
<gene>
    <name evidence="5" type="primary">spen</name>
    <name evidence="5" type="ORF">T4C_9477</name>
</gene>
<dbReference type="Pfam" id="PF00076">
    <property type="entry name" value="RRM_1"/>
    <property type="match status" value="2"/>
</dbReference>
<dbReference type="AlphaFoldDB" id="A0A0V1JQZ4"/>
<dbReference type="GO" id="GO:0003723">
    <property type="term" value="F:RNA binding"/>
    <property type="evidence" value="ECO:0007669"/>
    <property type="project" value="UniProtKB-UniRule"/>
</dbReference>
<name>A0A0V1JQZ4_TRIPS</name>
<dbReference type="InterPro" id="IPR000504">
    <property type="entry name" value="RRM_dom"/>
</dbReference>
<comment type="caution">
    <text evidence="5">The sequence shown here is derived from an EMBL/GenBank/DDBJ whole genome shotgun (WGS) entry which is preliminary data.</text>
</comment>
<proteinExistence type="predicted"/>
<feature type="compositionally biased region" description="Low complexity" evidence="3">
    <location>
        <begin position="274"/>
        <end position="290"/>
    </location>
</feature>
<protein>
    <recommendedName>
        <fullName evidence="4">RRM domain-containing protein</fullName>
    </recommendedName>
</protein>
<feature type="region of interest" description="Disordered" evidence="3">
    <location>
        <begin position="274"/>
        <end position="339"/>
    </location>
</feature>
<dbReference type="SUPFAM" id="SSF54928">
    <property type="entry name" value="RNA-binding domain, RBD"/>
    <property type="match status" value="2"/>
</dbReference>
<dbReference type="InterPro" id="IPR035979">
    <property type="entry name" value="RBD_domain_sf"/>
</dbReference>
<dbReference type="Gene3D" id="3.30.70.330">
    <property type="match status" value="3"/>
</dbReference>
<feature type="compositionally biased region" description="Basic and acidic residues" evidence="3">
    <location>
        <begin position="317"/>
        <end position="339"/>
    </location>
</feature>
<feature type="domain" description="RRM" evidence="4">
    <location>
        <begin position="106"/>
        <end position="183"/>
    </location>
</feature>
<reference evidence="5 6" key="1">
    <citation type="submission" date="2015-01" db="EMBL/GenBank/DDBJ databases">
        <title>Evolution of Trichinella species and genotypes.</title>
        <authorList>
            <person name="Korhonen P.K."/>
            <person name="Edoardo P."/>
            <person name="Giuseppe L.R."/>
            <person name="Gasser R.B."/>
        </authorList>
    </citation>
    <scope>NUCLEOTIDE SEQUENCE [LARGE SCALE GENOMIC DNA]</scope>
    <source>
        <strain evidence="5">ISS176</strain>
    </source>
</reference>
<accession>A0A0V1JQZ4</accession>
<evidence type="ECO:0000313" key="5">
    <source>
        <dbReference type="EMBL" id="KRZ37378.1"/>
    </source>
</evidence>
<dbReference type="EMBL" id="JYDV01000059">
    <property type="protein sequence ID" value="KRZ37378.1"/>
    <property type="molecule type" value="Genomic_DNA"/>
</dbReference>
<organism evidence="5 6">
    <name type="scientific">Trichinella pseudospiralis</name>
    <name type="common">Parasitic roundworm</name>
    <dbReference type="NCBI Taxonomy" id="6337"/>
    <lineage>
        <taxon>Eukaryota</taxon>
        <taxon>Metazoa</taxon>
        <taxon>Ecdysozoa</taxon>
        <taxon>Nematoda</taxon>
        <taxon>Enoplea</taxon>
        <taxon>Dorylaimia</taxon>
        <taxon>Trichinellida</taxon>
        <taxon>Trichinellidae</taxon>
        <taxon>Trichinella</taxon>
    </lineage>
</organism>
<keyword evidence="1 2" id="KW-0694">RNA-binding</keyword>
<dbReference type="SMART" id="SM00360">
    <property type="entry name" value="RRM"/>
    <property type="match status" value="3"/>
</dbReference>
<feature type="domain" description="RRM" evidence="4">
    <location>
        <begin position="3"/>
        <end position="81"/>
    </location>
</feature>
<evidence type="ECO:0000259" key="4">
    <source>
        <dbReference type="PROSITE" id="PS50102"/>
    </source>
</evidence>
<feature type="compositionally biased region" description="Basic residues" evidence="3">
    <location>
        <begin position="291"/>
        <end position="309"/>
    </location>
</feature>
<evidence type="ECO:0000313" key="6">
    <source>
        <dbReference type="Proteomes" id="UP000054826"/>
    </source>
</evidence>